<dbReference type="InterPro" id="IPR008928">
    <property type="entry name" value="6-hairpin_glycosidase_sf"/>
</dbReference>
<keyword evidence="1" id="KW-1133">Transmembrane helix</keyword>
<dbReference type="RefSeq" id="WP_152130028.1">
    <property type="nucleotide sequence ID" value="NZ_WELG01000001.1"/>
</dbReference>
<dbReference type="EMBL" id="WELG01000001">
    <property type="protein sequence ID" value="KAB7530078.1"/>
    <property type="molecule type" value="Genomic_DNA"/>
</dbReference>
<keyword evidence="1" id="KW-0812">Transmembrane</keyword>
<name>A0A6I1DXT5_9FLAO</name>
<dbReference type="SUPFAM" id="SSF48208">
    <property type="entry name" value="Six-hairpin glycosidases"/>
    <property type="match status" value="1"/>
</dbReference>
<evidence type="ECO:0000313" key="3">
    <source>
        <dbReference type="Proteomes" id="UP000429785"/>
    </source>
</evidence>
<feature type="transmembrane region" description="Helical" evidence="1">
    <location>
        <begin position="7"/>
        <end position="26"/>
    </location>
</feature>
<accession>A0A6I1DXT5</accession>
<proteinExistence type="predicted"/>
<organism evidence="2 3">
    <name type="scientific">Flagellimonas olearia</name>
    <dbReference type="NCBI Taxonomy" id="552546"/>
    <lineage>
        <taxon>Bacteria</taxon>
        <taxon>Pseudomonadati</taxon>
        <taxon>Bacteroidota</taxon>
        <taxon>Flavobacteriia</taxon>
        <taxon>Flavobacteriales</taxon>
        <taxon>Flavobacteriaceae</taxon>
        <taxon>Flagellimonas</taxon>
    </lineage>
</organism>
<dbReference type="Proteomes" id="UP000429785">
    <property type="component" value="Unassembled WGS sequence"/>
</dbReference>
<comment type="caution">
    <text evidence="2">The sequence shown here is derived from an EMBL/GenBank/DDBJ whole genome shotgun (WGS) entry which is preliminary data.</text>
</comment>
<sequence>MKSVLKILMFLGPMAIIYLLLVWNTAPQKIHVYCEEGNDLYKVIQRLEYMDVVRYDSLDDLLDGIGKGESALILADNYPNERLNVPDNFFDLLKEKKNRFYIEFTDKLPGVKTQPKNKTPKYERAVVNSSFFGNQPDSLDILAINGLTYVPTQVSNAHIVAARVAGLDSAIYGVPKENNPLLFQLNNYDGLVSTTGLSNFIKGRYAPQVEWQGIWKWIFQFLLDDGTVIEKLDWNPKIQTTYARNEQLPSDYQKKSVEKGVEWFRNAKMLVPEKYNGILQNTHNEEIKTEFINWSDTISNGDGSNGVFECVFSRIDEKGNQPIGVVLRGDCTGEVAGAFAASGKLLGREENYEIANNLLEFYLKESSALKGEYGNPAHGAYGLVPWGISSYAWYKANYGDDNARLFLGAIITAAITGNTEQDDILMRMLLALHRTTGKNGFRGDRIDLPQLQENGWQHYYEGKVMNLSPHMEAYLWACFLWAYDKTGDPIFLERTKQAIKTTMEGYPNKWKWMNGLAQEKARILLPLAWLVRVENTDENRKMLYTALDGLLELQDDSGAIREELGSIEKGVFPPSKSNADYGLHEASLIAKNGDPVSDLLYTTNFALVGLHEAWYTLKDPRIKKSVDQLSEFLCRIQVKSPEHPELHGGWMRAFDFERFEHWGSNADAGWGAWAIESGWTQGWITTILSLRELDTSIWDLTKNSEINNHYDALKKEMLPTGKKQ</sequence>
<protein>
    <submittedName>
        <fullName evidence="2">Uncharacterized protein</fullName>
    </submittedName>
</protein>
<reference evidence="2 3" key="1">
    <citation type="submission" date="2019-10" db="EMBL/GenBank/DDBJ databases">
        <title>Muricauda olearia CL-SS4 JCM15563 genome.</title>
        <authorList>
            <person name="Liu L."/>
        </authorList>
    </citation>
    <scope>NUCLEOTIDE SEQUENCE [LARGE SCALE GENOMIC DNA]</scope>
    <source>
        <strain evidence="2 3">CL-SS4</strain>
    </source>
</reference>
<dbReference type="AlphaFoldDB" id="A0A6I1DXT5"/>
<dbReference type="OrthoDB" id="2765619at2"/>
<evidence type="ECO:0000313" key="2">
    <source>
        <dbReference type="EMBL" id="KAB7530078.1"/>
    </source>
</evidence>
<gene>
    <name evidence="2" type="ORF">F8C76_00725</name>
</gene>
<evidence type="ECO:0000256" key="1">
    <source>
        <dbReference type="SAM" id="Phobius"/>
    </source>
</evidence>
<keyword evidence="1" id="KW-0472">Membrane</keyword>
<dbReference type="GO" id="GO:0005975">
    <property type="term" value="P:carbohydrate metabolic process"/>
    <property type="evidence" value="ECO:0007669"/>
    <property type="project" value="InterPro"/>
</dbReference>